<dbReference type="PANTHER" id="PTHR31377">
    <property type="entry name" value="AGMATINE DEIMINASE-RELATED"/>
    <property type="match status" value="1"/>
</dbReference>
<dbReference type="GO" id="GO:0004668">
    <property type="term" value="F:protein-arginine deiminase activity"/>
    <property type="evidence" value="ECO:0007669"/>
    <property type="project" value="InterPro"/>
</dbReference>
<proteinExistence type="predicted"/>
<dbReference type="GO" id="GO:0009446">
    <property type="term" value="P:putrescine biosynthetic process"/>
    <property type="evidence" value="ECO:0007669"/>
    <property type="project" value="InterPro"/>
</dbReference>
<protein>
    <submittedName>
        <fullName evidence="2">Agmatine/peptidylarginine deiminase</fullName>
    </submittedName>
</protein>
<dbReference type="AlphaFoldDB" id="A0AAE3HHL3"/>
<keyword evidence="1" id="KW-0378">Hydrolase</keyword>
<evidence type="ECO:0000256" key="1">
    <source>
        <dbReference type="ARBA" id="ARBA00022801"/>
    </source>
</evidence>
<comment type="caution">
    <text evidence="2">The sequence shown here is derived from an EMBL/GenBank/DDBJ whole genome shotgun (WGS) entry which is preliminary data.</text>
</comment>
<accession>A0AAE3HHL3</accession>
<dbReference type="Pfam" id="PF04371">
    <property type="entry name" value="PAD_porph"/>
    <property type="match status" value="1"/>
</dbReference>
<dbReference type="RefSeq" id="WP_259053935.1">
    <property type="nucleotide sequence ID" value="NZ_JANUCT010000002.1"/>
</dbReference>
<reference evidence="2" key="1">
    <citation type="submission" date="2022-08" db="EMBL/GenBank/DDBJ databases">
        <title>Genomic Encyclopedia of Type Strains, Phase III (KMG-III): the genomes of soil and plant-associated and newly described type strains.</title>
        <authorList>
            <person name="Whitman W."/>
        </authorList>
    </citation>
    <scope>NUCLEOTIDE SEQUENCE</scope>
    <source>
        <strain evidence="2">HMT 1</strain>
    </source>
</reference>
<evidence type="ECO:0000313" key="2">
    <source>
        <dbReference type="EMBL" id="MCS3902419.1"/>
    </source>
</evidence>
<dbReference type="PANTHER" id="PTHR31377:SF0">
    <property type="entry name" value="AGMATINE DEIMINASE-RELATED"/>
    <property type="match status" value="1"/>
</dbReference>
<dbReference type="InterPro" id="IPR007466">
    <property type="entry name" value="Peptidyl-Arg-deiminase_porph"/>
</dbReference>
<keyword evidence="3" id="KW-1185">Reference proteome</keyword>
<organism evidence="2 3">
    <name type="scientific">Methylohalomonas lacus</name>
    <dbReference type="NCBI Taxonomy" id="398773"/>
    <lineage>
        <taxon>Bacteria</taxon>
        <taxon>Pseudomonadati</taxon>
        <taxon>Pseudomonadota</taxon>
        <taxon>Gammaproteobacteria</taxon>
        <taxon>Methylohalomonadales</taxon>
        <taxon>Methylohalomonadaceae</taxon>
        <taxon>Methylohalomonas</taxon>
    </lineage>
</organism>
<dbReference type="Gene3D" id="3.75.10.10">
    <property type="entry name" value="L-arginine/glycine Amidinotransferase, Chain A"/>
    <property type="match status" value="1"/>
</dbReference>
<dbReference type="EMBL" id="JANUCT010000002">
    <property type="protein sequence ID" value="MCS3902419.1"/>
    <property type="molecule type" value="Genomic_DNA"/>
</dbReference>
<dbReference type="GO" id="GO:0047632">
    <property type="term" value="F:agmatine deiminase activity"/>
    <property type="evidence" value="ECO:0007669"/>
    <property type="project" value="TreeGrafter"/>
</dbReference>
<dbReference type="SUPFAM" id="SSF55909">
    <property type="entry name" value="Pentein"/>
    <property type="match status" value="1"/>
</dbReference>
<name>A0AAE3HHL3_9GAMM</name>
<dbReference type="Proteomes" id="UP001204445">
    <property type="component" value="Unassembled WGS sequence"/>
</dbReference>
<gene>
    <name evidence="2" type="ORF">J2T55_000415</name>
</gene>
<evidence type="ECO:0000313" key="3">
    <source>
        <dbReference type="Proteomes" id="UP001204445"/>
    </source>
</evidence>
<sequence>MSSQRRFPAEWEPQAALLVAWPHETTDWRDTLTAIEPVYVDFVAAVAAVQPVWILCQDAVHLIHVSDRLEQAGVDANNIKPIICSFNDTWIRDYGPITIIDADTPRLLDFRFNGWGGKFEAGLDDTVNARLAGTCQFGGAVPVALPQILEGGSLETDGAGTLLTTSGCLLGASRNAGMDRAAWEALFAEQLGCDRTLWLEHGYLAGDDTDGHIDTLARFADPETIVYAGCDNPDDPNHNSLLSMAAELQALCRRDGKPYRLITLPAPAPQLVDGAPVPASYANFVIINERVLVPTYNDPADEHALEQLQKAFPERDIIGIDARAMVRQGGVLHCASMQIPQVVTTDKTS</sequence>